<accession>A0A3L7Z7A6</accession>
<evidence type="ECO:0000313" key="4">
    <source>
        <dbReference type="Proteomes" id="UP000267159"/>
    </source>
</evidence>
<evidence type="ECO:0000313" key="1">
    <source>
        <dbReference type="EMBL" id="GFH85498.1"/>
    </source>
</evidence>
<dbReference type="AlphaFoldDB" id="A0A3L7Z7A6"/>
<dbReference type="OrthoDB" id="1114533at2"/>
<protein>
    <submittedName>
        <fullName evidence="2">Uncharacterized protein</fullName>
    </submittedName>
</protein>
<reference evidence="2 4" key="1">
    <citation type="submission" date="2018-09" db="EMBL/GenBank/DDBJ databases">
        <title>Murine metabolic-syndrome-specific gut microbial biobank.</title>
        <authorList>
            <person name="Liu C."/>
        </authorList>
    </citation>
    <scope>NUCLEOTIDE SEQUENCE [LARGE SCALE GENOMIC DNA]</scope>
    <source>
        <strain evidence="2 4">0.1X-D8-26</strain>
    </source>
</reference>
<proteinExistence type="predicted"/>
<organism evidence="2 4">
    <name type="scientific">Bacteroides acidifaciens</name>
    <dbReference type="NCBI Taxonomy" id="85831"/>
    <lineage>
        <taxon>Bacteria</taxon>
        <taxon>Pseudomonadati</taxon>
        <taxon>Bacteroidota</taxon>
        <taxon>Bacteroidia</taxon>
        <taxon>Bacteroidales</taxon>
        <taxon>Bacteroidaceae</taxon>
        <taxon>Bacteroides</taxon>
    </lineage>
</organism>
<sequence>MPYRRLPNTDQARVRALKTAVEKGELYNVRDLAITLKTLFEARNFLQRFEAAQIYYTQCYDNQSRASRKHQSNVKTARLYISHFIQVLNLAVLRDEIKVAHKDLYGLPDTNTVPDLLSEAALVEWGKRIIDGEQRRMSQGGIPIYNPTIARVKVHYDIFLDSYERQKNYQALTSRSLDELASMRDRADELILDIWNQVEANYQDVTPNEARLEKCRDYGLIYYYRSSEKVKEENKISCL</sequence>
<dbReference type="EMBL" id="SPPV01000030">
    <property type="protein sequence ID" value="TFU48141.1"/>
    <property type="molecule type" value="Genomic_DNA"/>
</dbReference>
<dbReference type="EMBL" id="BLLS01000013">
    <property type="protein sequence ID" value="GFH85498.1"/>
    <property type="molecule type" value="Genomic_DNA"/>
</dbReference>
<dbReference type="EMBL" id="RAZM01000012">
    <property type="protein sequence ID" value="RLT80907.1"/>
    <property type="molecule type" value="Genomic_DNA"/>
</dbReference>
<reference evidence="3 5" key="2">
    <citation type="submission" date="2019-03" db="EMBL/GenBank/DDBJ databases">
        <title>Diversity of the mouse oral microbiome.</title>
        <authorList>
            <person name="Joseph S."/>
            <person name="Aduse-Opoku J."/>
            <person name="Curtis M."/>
            <person name="Wade W."/>
            <person name="Hashim A."/>
        </authorList>
    </citation>
    <scope>NUCLEOTIDE SEQUENCE [LARGE SCALE GENOMIC DNA]</scope>
    <source>
        <strain evidence="3 5">P2318</strain>
    </source>
</reference>
<reference evidence="1 6" key="3">
    <citation type="journal article" date="2020" name="Microbiome">
        <title>Single-cell genomics of uncultured bacteria reveals dietary fiber responders in the mouse gut microbiota.</title>
        <authorList>
            <person name="Chijiiwa R."/>
            <person name="Hosokawa M."/>
            <person name="Kogawa M."/>
            <person name="Nishikawa Y."/>
            <person name="Ide K."/>
            <person name="Sakanashi C."/>
            <person name="Takahashi K."/>
            <person name="Takeyama H."/>
        </authorList>
    </citation>
    <scope>NUCLEOTIDE SEQUENCE [LARGE SCALE GENOMIC DNA]</scope>
    <source>
        <strain evidence="1">IMSAGC_001</strain>
    </source>
</reference>
<comment type="caution">
    <text evidence="2">The sequence shown here is derived from an EMBL/GenBank/DDBJ whole genome shotgun (WGS) entry which is preliminary data.</text>
</comment>
<dbReference type="STRING" id="1235814.GCA_000613385_03793"/>
<dbReference type="Proteomes" id="UP000298073">
    <property type="component" value="Unassembled WGS sequence"/>
</dbReference>
<dbReference type="Proteomes" id="UP000491181">
    <property type="component" value="Unassembled WGS sequence"/>
</dbReference>
<gene>
    <name evidence="2" type="ORF">D7Y07_05850</name>
    <name evidence="3" type="ORF">E4T97_13695</name>
    <name evidence="1" type="ORF">IMSAGC001_00901</name>
</gene>
<dbReference type="Proteomes" id="UP000267159">
    <property type="component" value="Unassembled WGS sequence"/>
</dbReference>
<evidence type="ECO:0000313" key="3">
    <source>
        <dbReference type="EMBL" id="TFU48141.1"/>
    </source>
</evidence>
<evidence type="ECO:0000313" key="2">
    <source>
        <dbReference type="EMBL" id="RLT80907.1"/>
    </source>
</evidence>
<evidence type="ECO:0000313" key="6">
    <source>
        <dbReference type="Proteomes" id="UP000491181"/>
    </source>
</evidence>
<evidence type="ECO:0000313" key="5">
    <source>
        <dbReference type="Proteomes" id="UP000298073"/>
    </source>
</evidence>
<name>A0A3L7Z7A6_9BACE</name>
<dbReference type="RefSeq" id="WP_024986671.1">
    <property type="nucleotide sequence ID" value="NZ_BLLS01000013.1"/>
</dbReference>
<dbReference type="GeneID" id="93047093"/>